<dbReference type="STRING" id="1314751.GCA_001591425_04500"/>
<feature type="signal peptide" evidence="1">
    <location>
        <begin position="1"/>
        <end position="20"/>
    </location>
</feature>
<accession>A0A223KUR1</accession>
<sequence>MVKRKAAVALSIFSSLFAGAWWLHVDTKKDYTNQMYQSYDPSVVLVGNNQDTYNQIQPFKPREYIRVVAKNKKEEQEEVEPT</sequence>
<dbReference type="KEGG" id="bcoh:BC6307_18370"/>
<dbReference type="RefSeq" id="WP_066420833.1">
    <property type="nucleotide sequence ID" value="NZ_CP018866.1"/>
</dbReference>
<evidence type="ECO:0000256" key="1">
    <source>
        <dbReference type="SAM" id="SignalP"/>
    </source>
</evidence>
<dbReference type="Proteomes" id="UP000215224">
    <property type="component" value="Chromosome"/>
</dbReference>
<feature type="chain" id="PRO_5038643950" evidence="1">
    <location>
        <begin position="21"/>
        <end position="82"/>
    </location>
</feature>
<gene>
    <name evidence="2" type="ORF">BC6307_18370</name>
</gene>
<evidence type="ECO:0000313" key="3">
    <source>
        <dbReference type="Proteomes" id="UP000215224"/>
    </source>
</evidence>
<name>A0A223KUR1_9BACI</name>
<dbReference type="EMBL" id="CP018866">
    <property type="protein sequence ID" value="AST93083.1"/>
    <property type="molecule type" value="Genomic_DNA"/>
</dbReference>
<protein>
    <submittedName>
        <fullName evidence="2">Uncharacterized protein</fullName>
    </submittedName>
</protein>
<evidence type="ECO:0000313" key="2">
    <source>
        <dbReference type="EMBL" id="AST93083.1"/>
    </source>
</evidence>
<keyword evidence="3" id="KW-1185">Reference proteome</keyword>
<proteinExistence type="predicted"/>
<reference evidence="2 3" key="1">
    <citation type="submission" date="2016-12" db="EMBL/GenBank/DDBJ databases">
        <title>The whole genome sequencing and assembly of Bacillus cohnii DSM 6307T strain.</title>
        <authorList>
            <person name="Lee Y.-J."/>
            <person name="Yi H."/>
            <person name="Bahn Y.-S."/>
            <person name="Kim J.F."/>
            <person name="Lee D.-W."/>
        </authorList>
    </citation>
    <scope>NUCLEOTIDE SEQUENCE [LARGE SCALE GENOMIC DNA]</scope>
    <source>
        <strain evidence="2 3">DSM 6307</strain>
    </source>
</reference>
<organism evidence="2 3">
    <name type="scientific">Sutcliffiella cohnii</name>
    <dbReference type="NCBI Taxonomy" id="33932"/>
    <lineage>
        <taxon>Bacteria</taxon>
        <taxon>Bacillati</taxon>
        <taxon>Bacillota</taxon>
        <taxon>Bacilli</taxon>
        <taxon>Bacillales</taxon>
        <taxon>Bacillaceae</taxon>
        <taxon>Sutcliffiella</taxon>
    </lineage>
</organism>
<dbReference type="AlphaFoldDB" id="A0A223KUR1"/>
<keyword evidence="1" id="KW-0732">Signal</keyword>